<evidence type="ECO:0000259" key="2">
    <source>
        <dbReference type="PROSITE" id="PS51819"/>
    </source>
</evidence>
<dbReference type="InterPro" id="IPR037523">
    <property type="entry name" value="VOC_core"/>
</dbReference>
<dbReference type="PROSITE" id="PS51819">
    <property type="entry name" value="VOC"/>
    <property type="match status" value="1"/>
</dbReference>
<dbReference type="AlphaFoldDB" id="A0A9W6B5Z7"/>
<reference evidence="3" key="1">
    <citation type="submission" date="2022-07" db="EMBL/GenBank/DDBJ databases">
        <title>Taxonomy of Novel Oxalotrophic and Methylotrophic Bacteria.</title>
        <authorList>
            <person name="Sahin N."/>
            <person name="Tani A."/>
        </authorList>
    </citation>
    <scope>NUCLEOTIDE SEQUENCE</scope>
    <source>
        <strain evidence="3">AM327</strain>
    </source>
</reference>
<sequence length="133" mass="15290">MKFNNIRLLVNNFDTCFTFYKDTLGLECTWGKLGEAYASFNVGVPSGLCLFKAEFMNMAIDNTDTHTHEHIQDKVALILEVDNVNETYTFLQAKGIAFLTEPKDMTDWGIRVTHFRDPENNLIELFSELSKKQ</sequence>
<keyword evidence="1" id="KW-0479">Metal-binding</keyword>
<protein>
    <recommendedName>
        <fullName evidence="2">VOC domain-containing protein</fullName>
    </recommendedName>
</protein>
<dbReference type="RefSeq" id="WP_281753768.1">
    <property type="nucleotide sequence ID" value="NZ_BRVP01000009.1"/>
</dbReference>
<proteinExistence type="predicted"/>
<dbReference type="GO" id="GO:0046491">
    <property type="term" value="P:L-methylmalonyl-CoA metabolic process"/>
    <property type="evidence" value="ECO:0007669"/>
    <property type="project" value="TreeGrafter"/>
</dbReference>
<dbReference type="EMBL" id="BRVP01000009">
    <property type="protein sequence ID" value="GLB52472.1"/>
    <property type="molecule type" value="Genomic_DNA"/>
</dbReference>
<dbReference type="Gene3D" id="3.10.180.10">
    <property type="entry name" value="2,3-Dihydroxybiphenyl 1,2-Dioxygenase, domain 1"/>
    <property type="match status" value="1"/>
</dbReference>
<comment type="caution">
    <text evidence="3">The sequence shown here is derived from an EMBL/GenBank/DDBJ whole genome shotgun (WGS) entry which is preliminary data.</text>
</comment>
<dbReference type="PANTHER" id="PTHR43048">
    <property type="entry name" value="METHYLMALONYL-COA EPIMERASE"/>
    <property type="match status" value="1"/>
</dbReference>
<dbReference type="InterPro" id="IPR025870">
    <property type="entry name" value="Glyoxalase-like_dom"/>
</dbReference>
<dbReference type="Proteomes" id="UP001143545">
    <property type="component" value="Unassembled WGS sequence"/>
</dbReference>
<gene>
    <name evidence="3" type="primary">yraH</name>
    <name evidence="3" type="ORF">NBRC110019_15120</name>
</gene>
<dbReference type="Pfam" id="PF12681">
    <property type="entry name" value="Glyoxalase_2"/>
    <property type="match status" value="1"/>
</dbReference>
<evidence type="ECO:0000256" key="1">
    <source>
        <dbReference type="ARBA" id="ARBA00022723"/>
    </source>
</evidence>
<organism evidence="3 4">
    <name type="scientific">Neptunitalea chrysea</name>
    <dbReference type="NCBI Taxonomy" id="1647581"/>
    <lineage>
        <taxon>Bacteria</taxon>
        <taxon>Pseudomonadati</taxon>
        <taxon>Bacteroidota</taxon>
        <taxon>Flavobacteriia</taxon>
        <taxon>Flavobacteriales</taxon>
        <taxon>Flavobacteriaceae</taxon>
        <taxon>Neptunitalea</taxon>
    </lineage>
</organism>
<keyword evidence="4" id="KW-1185">Reference proteome</keyword>
<accession>A0A9W6B5Z7</accession>
<dbReference type="GO" id="GO:0004493">
    <property type="term" value="F:methylmalonyl-CoA epimerase activity"/>
    <property type="evidence" value="ECO:0007669"/>
    <property type="project" value="TreeGrafter"/>
</dbReference>
<dbReference type="SUPFAM" id="SSF54593">
    <property type="entry name" value="Glyoxalase/Bleomycin resistance protein/Dihydroxybiphenyl dioxygenase"/>
    <property type="match status" value="1"/>
</dbReference>
<dbReference type="GO" id="GO:0046872">
    <property type="term" value="F:metal ion binding"/>
    <property type="evidence" value="ECO:0007669"/>
    <property type="project" value="UniProtKB-KW"/>
</dbReference>
<evidence type="ECO:0000313" key="4">
    <source>
        <dbReference type="Proteomes" id="UP001143545"/>
    </source>
</evidence>
<feature type="domain" description="VOC" evidence="2">
    <location>
        <begin position="2"/>
        <end position="128"/>
    </location>
</feature>
<evidence type="ECO:0000313" key="3">
    <source>
        <dbReference type="EMBL" id="GLB52472.1"/>
    </source>
</evidence>
<dbReference type="InterPro" id="IPR051785">
    <property type="entry name" value="MMCE/EMCE_epimerase"/>
</dbReference>
<dbReference type="PANTHER" id="PTHR43048:SF4">
    <property type="entry name" value="RING-CLEAVING DIOXYGENASE-RELATED"/>
    <property type="match status" value="1"/>
</dbReference>
<name>A0A9W6B5Z7_9FLAO</name>
<dbReference type="InterPro" id="IPR029068">
    <property type="entry name" value="Glyas_Bleomycin-R_OHBP_Dase"/>
</dbReference>